<dbReference type="RefSeq" id="WP_111211832.1">
    <property type="nucleotide sequence ID" value="NZ_POTY01000003.1"/>
</dbReference>
<dbReference type="GO" id="GO:0018836">
    <property type="term" value="F:alkylmercury lyase activity"/>
    <property type="evidence" value="ECO:0007669"/>
    <property type="project" value="InterPro"/>
</dbReference>
<dbReference type="PRINTS" id="PR01699">
    <property type="entry name" value="ORGNOHGLYASE"/>
</dbReference>
<dbReference type="InterPro" id="IPR004927">
    <property type="entry name" value="MerB"/>
</dbReference>
<dbReference type="InterPro" id="IPR053717">
    <property type="entry name" value="MerB_lyase_sf"/>
</dbReference>
<proteinExistence type="predicted"/>
<evidence type="ECO:0000313" key="1">
    <source>
        <dbReference type="EMBL" id="PZG24126.1"/>
    </source>
</evidence>
<evidence type="ECO:0000313" key="2">
    <source>
        <dbReference type="Proteomes" id="UP000248924"/>
    </source>
</evidence>
<protein>
    <recommendedName>
        <fullName evidence="3">Alkylmercury lyase</fullName>
    </recommendedName>
</protein>
<dbReference type="OrthoDB" id="10016080at2"/>
<dbReference type="AlphaFoldDB" id="A0A2W2EIH2"/>
<evidence type="ECO:0008006" key="3">
    <source>
        <dbReference type="Google" id="ProtNLM"/>
    </source>
</evidence>
<dbReference type="Gene3D" id="3.30.450.410">
    <property type="match status" value="1"/>
</dbReference>
<dbReference type="Pfam" id="PF03243">
    <property type="entry name" value="MerB"/>
    <property type="match status" value="1"/>
</dbReference>
<dbReference type="Proteomes" id="UP000248924">
    <property type="component" value="Unassembled WGS sequence"/>
</dbReference>
<sequence>MRTLPLPELSEVQNELVRQAFLRLLHSGNPVPETQLNVATAAGHVDVHHELDALVAAGRVRRDDNLRVTGALGLTLETTRHRLLLAGRTWHTWCAIDALGILGALDASGSIHSTSPPDGRVVEIHFEQGRPARGDLSAVVYVPTYRPGASVVATWCPNVNFFESSSVAAVWASGAGVDGECLPLVAACDLAATRWRERLTPSGSAITG</sequence>
<organism evidence="1 2">
    <name type="scientific">Micromonospora craterilacus</name>
    <dbReference type="NCBI Taxonomy" id="1655439"/>
    <lineage>
        <taxon>Bacteria</taxon>
        <taxon>Bacillati</taxon>
        <taxon>Actinomycetota</taxon>
        <taxon>Actinomycetes</taxon>
        <taxon>Micromonosporales</taxon>
        <taxon>Micromonosporaceae</taxon>
        <taxon>Micromonospora</taxon>
    </lineage>
</organism>
<accession>A0A2W2EIH2</accession>
<keyword evidence="2" id="KW-1185">Reference proteome</keyword>
<name>A0A2W2EIH2_9ACTN</name>
<reference evidence="1 2" key="1">
    <citation type="submission" date="2018-01" db="EMBL/GenBank/DDBJ databases">
        <title>Draft genome sequence of Jishengella sp. NA12.</title>
        <authorList>
            <person name="Sahin N."/>
            <person name="Ay H."/>
            <person name="Saygin H."/>
        </authorList>
    </citation>
    <scope>NUCLEOTIDE SEQUENCE [LARGE SCALE GENOMIC DNA]</scope>
    <source>
        <strain evidence="1 2">NA12</strain>
    </source>
</reference>
<dbReference type="EMBL" id="POTY01000003">
    <property type="protein sequence ID" value="PZG24126.1"/>
    <property type="molecule type" value="Genomic_DNA"/>
</dbReference>
<dbReference type="SUPFAM" id="SSF160387">
    <property type="entry name" value="NosL/MerB-like"/>
    <property type="match status" value="1"/>
</dbReference>
<comment type="caution">
    <text evidence="1">The sequence shown here is derived from an EMBL/GenBank/DDBJ whole genome shotgun (WGS) entry which is preliminary data.</text>
</comment>
<gene>
    <name evidence="1" type="ORF">C1I95_01020</name>
</gene>